<evidence type="ECO:0000256" key="1">
    <source>
        <dbReference type="ARBA" id="ARBA00009353"/>
    </source>
</evidence>
<evidence type="ECO:0000313" key="5">
    <source>
        <dbReference type="Proteomes" id="UP001163293"/>
    </source>
</evidence>
<dbReference type="AlphaFoldDB" id="A0AAX3EMP3"/>
<evidence type="ECO:0000259" key="2">
    <source>
        <dbReference type="Pfam" id="PF01370"/>
    </source>
</evidence>
<dbReference type="InterPro" id="IPR001509">
    <property type="entry name" value="Epimerase_deHydtase"/>
</dbReference>
<comment type="similarity">
    <text evidence="1">Belongs to the NAD(P)-dependent epimerase/dehydratase family. SDR39U1 subfamily.</text>
</comment>
<organism evidence="4 5">
    <name type="scientific">Paenarthrobacter ureafaciens</name>
    <dbReference type="NCBI Taxonomy" id="37931"/>
    <lineage>
        <taxon>Bacteria</taxon>
        <taxon>Bacillati</taxon>
        <taxon>Actinomycetota</taxon>
        <taxon>Actinomycetes</taxon>
        <taxon>Micrococcales</taxon>
        <taxon>Micrococcaceae</taxon>
        <taxon>Paenarthrobacter</taxon>
    </lineage>
</organism>
<dbReference type="Pfam" id="PF01370">
    <property type="entry name" value="Epimerase"/>
    <property type="match status" value="1"/>
</dbReference>
<proteinExistence type="inferred from homology"/>
<feature type="domain" description="NAD-dependent epimerase/dehydratase" evidence="2">
    <location>
        <begin position="3"/>
        <end position="212"/>
    </location>
</feature>
<sequence length="300" mass="31890">MRIVMSGASGMIGTALSKLLESRGDEVIRLVRRPAANNKEWSWDPSAGVLDEAVLDGADAVVNLSGAGIGDRPWTKNRIRVLHESRLQPTRTLTAAMGRLGSPPRAFVSQSASGYYGASRREVLHEDSAPGEVGVLAPLCVQWEEAARTAPDGVRVVTPRTGVVLSTQGGALGPLLPLLKVGLGGPFGNGRQYWPWITLADEASALAFLVDSQLEGAVNLCAPGLADVNTIVARLAEGFHRPAFLRVPRPALRLVLGGLADELVMADQAMYPGKLAGAGFTWQHPELRQAVAWLTSRPGR</sequence>
<reference evidence="4" key="1">
    <citation type="submission" date="2022-07" db="EMBL/GenBank/DDBJ databases">
        <authorList>
            <person name="Wu T."/>
        </authorList>
    </citation>
    <scope>NUCLEOTIDE SEQUENCE</scope>
    <source>
        <strain evidence="4">SD-1</strain>
    </source>
</reference>
<dbReference type="SUPFAM" id="SSF51735">
    <property type="entry name" value="NAD(P)-binding Rossmann-fold domains"/>
    <property type="match status" value="1"/>
</dbReference>
<evidence type="ECO:0000313" key="4">
    <source>
        <dbReference type="EMBL" id="UYV99221.1"/>
    </source>
</evidence>
<name>A0AAX3EMP3_PAEUR</name>
<protein>
    <submittedName>
        <fullName evidence="4">TIGR01777 family oxidoreductase</fullName>
    </submittedName>
</protein>
<dbReference type="EMBL" id="CP101185">
    <property type="protein sequence ID" value="UYV99221.1"/>
    <property type="molecule type" value="Genomic_DNA"/>
</dbReference>
<dbReference type="NCBIfam" id="TIGR01777">
    <property type="entry name" value="yfcH"/>
    <property type="match status" value="1"/>
</dbReference>
<dbReference type="Gene3D" id="3.40.50.720">
    <property type="entry name" value="NAD(P)-binding Rossmann-like Domain"/>
    <property type="match status" value="1"/>
</dbReference>
<feature type="domain" description="DUF1731" evidence="3">
    <location>
        <begin position="247"/>
        <end position="294"/>
    </location>
</feature>
<dbReference type="InterPro" id="IPR013549">
    <property type="entry name" value="DUF1731"/>
</dbReference>
<dbReference type="PANTHER" id="PTHR11092:SF0">
    <property type="entry name" value="EPIMERASE FAMILY PROTEIN SDR39U1"/>
    <property type="match status" value="1"/>
</dbReference>
<dbReference type="Proteomes" id="UP001163293">
    <property type="component" value="Chromosome"/>
</dbReference>
<dbReference type="InterPro" id="IPR010099">
    <property type="entry name" value="SDR39U1"/>
</dbReference>
<accession>A0AAX3EMP3</accession>
<gene>
    <name evidence="4" type="ORF">NL394_08485</name>
</gene>
<dbReference type="PANTHER" id="PTHR11092">
    <property type="entry name" value="SUGAR NUCLEOTIDE EPIMERASE RELATED"/>
    <property type="match status" value="1"/>
</dbReference>
<dbReference type="InterPro" id="IPR036291">
    <property type="entry name" value="NAD(P)-bd_dom_sf"/>
</dbReference>
<evidence type="ECO:0000259" key="3">
    <source>
        <dbReference type="Pfam" id="PF08338"/>
    </source>
</evidence>
<keyword evidence="5" id="KW-1185">Reference proteome</keyword>
<dbReference type="RefSeq" id="WP_069695724.1">
    <property type="nucleotide sequence ID" value="NZ_CP043010.1"/>
</dbReference>
<dbReference type="Pfam" id="PF08338">
    <property type="entry name" value="DUF1731"/>
    <property type="match status" value="1"/>
</dbReference>